<reference evidence="2 3" key="1">
    <citation type="submission" date="2024-01" db="EMBL/GenBank/DDBJ databases">
        <title>Genome assemblies of Stephania.</title>
        <authorList>
            <person name="Yang L."/>
        </authorList>
    </citation>
    <scope>NUCLEOTIDE SEQUENCE [LARGE SCALE GENOMIC DNA]</scope>
    <source>
        <strain evidence="2">YNDBR</strain>
        <tissue evidence="2">Leaf</tissue>
    </source>
</reference>
<comment type="caution">
    <text evidence="2">The sequence shown here is derived from an EMBL/GenBank/DDBJ whole genome shotgun (WGS) entry which is preliminary data.</text>
</comment>
<feature type="chain" id="PRO_5042965739" description="Desiccation-related protein PCC13-62" evidence="1">
    <location>
        <begin position="28"/>
        <end position="318"/>
    </location>
</feature>
<proteinExistence type="predicted"/>
<dbReference type="Proteomes" id="UP001420932">
    <property type="component" value="Unassembled WGS sequence"/>
</dbReference>
<accession>A0AAP0IDM1</accession>
<feature type="signal peptide" evidence="1">
    <location>
        <begin position="1"/>
        <end position="27"/>
    </location>
</feature>
<dbReference type="PANTHER" id="PTHR31694">
    <property type="entry name" value="DESICCATION-LIKE PROTEIN"/>
    <property type="match status" value="1"/>
</dbReference>
<name>A0AAP0IDM1_9MAGN</name>
<evidence type="ECO:0000313" key="2">
    <source>
        <dbReference type="EMBL" id="KAK9113330.1"/>
    </source>
</evidence>
<evidence type="ECO:0008006" key="4">
    <source>
        <dbReference type="Google" id="ProtNLM"/>
    </source>
</evidence>
<gene>
    <name evidence="2" type="ORF">Syun_020127</name>
</gene>
<evidence type="ECO:0000256" key="1">
    <source>
        <dbReference type="SAM" id="SignalP"/>
    </source>
</evidence>
<sequence length="318" mass="35080">MVAQLYSLKLLLLLVACFAACRIRAEAQFTNPGCDNDLLQFAMNLEFLEAEFFLHGAFGEGLDTFAPELTGGGPPPIGVQRAPLHWLVRDVIVQFGFQEVGHLRAIQQSVDPIPRPMMDLSVTHFAKLMDMVIGTPLDPPFDPYRNDINFLLGSYILPYIGLTGYVGSNQYLNGTNTKRLLAGLLAVESGQDAVIRAMLYERALQHVHPYPLNVVEFTQKISTFRDQLSLSLIDKDDGVVTQKPERNQGTSQGNIINGDWNSIAFSRTPQEILRIVYETGSETSPGGFFPFGANGNIARAYLDPSWDASFACLIPPGL</sequence>
<dbReference type="EMBL" id="JBBNAF010000009">
    <property type="protein sequence ID" value="KAK9113330.1"/>
    <property type="molecule type" value="Genomic_DNA"/>
</dbReference>
<evidence type="ECO:0000313" key="3">
    <source>
        <dbReference type="Proteomes" id="UP001420932"/>
    </source>
</evidence>
<keyword evidence="1" id="KW-0732">Signal</keyword>
<dbReference type="Pfam" id="PF13668">
    <property type="entry name" value="Ferritin_2"/>
    <property type="match status" value="1"/>
</dbReference>
<dbReference type="InterPro" id="IPR052965">
    <property type="entry name" value="Pigment-catalase-like"/>
</dbReference>
<dbReference type="PANTHER" id="PTHR31694:SF26">
    <property type="entry name" value="OS05G0151100 PROTEIN"/>
    <property type="match status" value="1"/>
</dbReference>
<protein>
    <recommendedName>
        <fullName evidence="4">Desiccation-related protein PCC13-62</fullName>
    </recommendedName>
</protein>
<keyword evidence="3" id="KW-1185">Reference proteome</keyword>
<organism evidence="2 3">
    <name type="scientific">Stephania yunnanensis</name>
    <dbReference type="NCBI Taxonomy" id="152371"/>
    <lineage>
        <taxon>Eukaryota</taxon>
        <taxon>Viridiplantae</taxon>
        <taxon>Streptophyta</taxon>
        <taxon>Embryophyta</taxon>
        <taxon>Tracheophyta</taxon>
        <taxon>Spermatophyta</taxon>
        <taxon>Magnoliopsida</taxon>
        <taxon>Ranunculales</taxon>
        <taxon>Menispermaceae</taxon>
        <taxon>Menispermoideae</taxon>
        <taxon>Cissampelideae</taxon>
        <taxon>Stephania</taxon>
    </lineage>
</organism>
<dbReference type="AlphaFoldDB" id="A0AAP0IDM1"/>